<dbReference type="InterPro" id="IPR050169">
    <property type="entry name" value="Krueppel_C2H2_ZnF"/>
</dbReference>
<dbReference type="GO" id="GO:0006355">
    <property type="term" value="P:regulation of DNA-templated transcription"/>
    <property type="evidence" value="ECO:0007669"/>
    <property type="project" value="InterPro"/>
</dbReference>
<dbReference type="AlphaFoldDB" id="A0A8C0XJ06"/>
<dbReference type="PROSITE" id="PS50805">
    <property type="entry name" value="KRAB"/>
    <property type="match status" value="1"/>
</dbReference>
<proteinExistence type="predicted"/>
<dbReference type="Gene3D" id="6.10.140.140">
    <property type="match status" value="1"/>
</dbReference>
<dbReference type="CDD" id="cd07765">
    <property type="entry name" value="KRAB_A-box"/>
    <property type="match status" value="1"/>
</dbReference>
<protein>
    <recommendedName>
        <fullName evidence="1">KRAB domain-containing protein</fullName>
    </recommendedName>
</protein>
<dbReference type="SMART" id="SM00349">
    <property type="entry name" value="KRAB"/>
    <property type="match status" value="1"/>
</dbReference>
<dbReference type="PANTHER" id="PTHR23232">
    <property type="entry name" value="KRAB DOMAIN C2H2 ZINC FINGER"/>
    <property type="match status" value="1"/>
</dbReference>
<evidence type="ECO:0000313" key="2">
    <source>
        <dbReference type="Ensembl" id="ENSCCNP00000026756.1"/>
    </source>
</evidence>
<dbReference type="Pfam" id="PF01352">
    <property type="entry name" value="KRAB"/>
    <property type="match status" value="1"/>
</dbReference>
<dbReference type="InterPro" id="IPR001909">
    <property type="entry name" value="KRAB"/>
</dbReference>
<organism evidence="2">
    <name type="scientific">Castor canadensis</name>
    <name type="common">American beaver</name>
    <dbReference type="NCBI Taxonomy" id="51338"/>
    <lineage>
        <taxon>Eukaryota</taxon>
        <taxon>Metazoa</taxon>
        <taxon>Chordata</taxon>
        <taxon>Craniata</taxon>
        <taxon>Vertebrata</taxon>
        <taxon>Euteleostomi</taxon>
        <taxon>Mammalia</taxon>
        <taxon>Eutheria</taxon>
        <taxon>Euarchontoglires</taxon>
        <taxon>Glires</taxon>
        <taxon>Rodentia</taxon>
        <taxon>Castorimorpha</taxon>
        <taxon>Castoridae</taxon>
        <taxon>Castor</taxon>
    </lineage>
</organism>
<accession>A0A8C0XJ06</accession>
<dbReference type="InterPro" id="IPR036051">
    <property type="entry name" value="KRAB_dom_sf"/>
</dbReference>
<dbReference type="SUPFAM" id="SSF109640">
    <property type="entry name" value="KRAB domain (Kruppel-associated box)"/>
    <property type="match status" value="1"/>
</dbReference>
<name>A0A8C0XJ06_CASCN</name>
<sequence>MPLLILSENYNSPLDVAVEFSEEEWECLDPAQRTLFRDVMLENYRNLVSLGISPFDLSVVSMLEQGREPWTVDGHGKISRNPNGWECVKGMNTGKSSDGKKHIKNWLGLNFQSHVPELQLFQNEGSIYEWNYFEESINDGSLASPHQRIPSSVKTNISHKYENDFIDSLIFTQGQETHIITEPYKWNEDRRITV</sequence>
<dbReference type="PANTHER" id="PTHR23232:SF157">
    <property type="entry name" value="ZINC FINGER PROTEIN 525"/>
    <property type="match status" value="1"/>
</dbReference>
<feature type="domain" description="KRAB" evidence="1">
    <location>
        <begin position="11"/>
        <end position="82"/>
    </location>
</feature>
<evidence type="ECO:0000259" key="1">
    <source>
        <dbReference type="PROSITE" id="PS50805"/>
    </source>
</evidence>
<reference evidence="2" key="1">
    <citation type="submission" date="2023-09" db="UniProtKB">
        <authorList>
            <consortium name="Ensembl"/>
        </authorList>
    </citation>
    <scope>IDENTIFICATION</scope>
</reference>
<dbReference type="Ensembl" id="ENSCCNT00000033896.1">
    <property type="protein sequence ID" value="ENSCCNP00000026756.1"/>
    <property type="gene ID" value="ENSCCNG00000025926.1"/>
</dbReference>